<proteinExistence type="predicted"/>
<accession>A0A498NCT7</accession>
<reference evidence="1 2" key="1">
    <citation type="submission" date="2018-03" db="EMBL/GenBank/DDBJ databases">
        <title>Draft genome sequence of Rohu Carp (Labeo rohita).</title>
        <authorList>
            <person name="Das P."/>
            <person name="Kushwaha B."/>
            <person name="Joshi C.G."/>
            <person name="Kumar D."/>
            <person name="Nagpure N.S."/>
            <person name="Sahoo L."/>
            <person name="Das S.P."/>
            <person name="Bit A."/>
            <person name="Patnaik S."/>
            <person name="Meher P.K."/>
            <person name="Jayasankar P."/>
            <person name="Koringa P.G."/>
            <person name="Patel N.V."/>
            <person name="Hinsu A.T."/>
            <person name="Kumar R."/>
            <person name="Pandey M."/>
            <person name="Agarwal S."/>
            <person name="Srivastava S."/>
            <person name="Singh M."/>
            <person name="Iquebal M.A."/>
            <person name="Jaiswal S."/>
            <person name="Angadi U.B."/>
            <person name="Kumar N."/>
            <person name="Raza M."/>
            <person name="Shah T.M."/>
            <person name="Rai A."/>
            <person name="Jena J.K."/>
        </authorList>
    </citation>
    <scope>NUCLEOTIDE SEQUENCE [LARGE SCALE GENOMIC DNA]</scope>
    <source>
        <strain evidence="1">DASCIFA01</strain>
        <tissue evidence="1">Testis</tissue>
    </source>
</reference>
<dbReference type="AlphaFoldDB" id="A0A498NCT7"/>
<sequence>MIDRVTLPPAMSTTKFPLLMGKNTKEAPVKAVPVFAVVASARAGVQGCFSPRAPLSTSLVPEVPAKAALV</sequence>
<comment type="caution">
    <text evidence="1">The sequence shown here is derived from an EMBL/GenBank/DDBJ whole genome shotgun (WGS) entry which is preliminary data.</text>
</comment>
<gene>
    <name evidence="1" type="ORF">ROHU_017925</name>
</gene>
<evidence type="ECO:0000313" key="1">
    <source>
        <dbReference type="EMBL" id="RXN30032.1"/>
    </source>
</evidence>
<evidence type="ECO:0000313" key="2">
    <source>
        <dbReference type="Proteomes" id="UP000290572"/>
    </source>
</evidence>
<organism evidence="1 2">
    <name type="scientific">Labeo rohita</name>
    <name type="common">Indian major carp</name>
    <name type="synonym">Cyprinus rohita</name>
    <dbReference type="NCBI Taxonomy" id="84645"/>
    <lineage>
        <taxon>Eukaryota</taxon>
        <taxon>Metazoa</taxon>
        <taxon>Chordata</taxon>
        <taxon>Craniata</taxon>
        <taxon>Vertebrata</taxon>
        <taxon>Euteleostomi</taxon>
        <taxon>Actinopterygii</taxon>
        <taxon>Neopterygii</taxon>
        <taxon>Teleostei</taxon>
        <taxon>Ostariophysi</taxon>
        <taxon>Cypriniformes</taxon>
        <taxon>Cyprinidae</taxon>
        <taxon>Labeoninae</taxon>
        <taxon>Labeonini</taxon>
        <taxon>Labeo</taxon>
    </lineage>
</organism>
<protein>
    <submittedName>
        <fullName evidence="1">Uncharacterized protein</fullName>
    </submittedName>
</protein>
<dbReference type="Proteomes" id="UP000290572">
    <property type="component" value="Unassembled WGS sequence"/>
</dbReference>
<dbReference type="EMBL" id="QBIY01011656">
    <property type="protein sequence ID" value="RXN30032.1"/>
    <property type="molecule type" value="Genomic_DNA"/>
</dbReference>
<keyword evidence="2" id="KW-1185">Reference proteome</keyword>
<name>A0A498NCT7_LABRO</name>